<accession>A0ABT5FGZ2</accession>
<sequence>MKNTFDKSRVLMQSFNRACDTLEIELESRAKIVGVSELIYAEKQSTGFEIPGIESELQLIFLHFYKHLFSLAGGNNDFMLHWFYTKQQHLNATPADICKSKAGLSKLTQYMESINKIN</sequence>
<dbReference type="Proteomes" id="UP001528411">
    <property type="component" value="Unassembled WGS sequence"/>
</dbReference>
<comment type="caution">
    <text evidence="1">The sequence shown here is derived from an EMBL/GenBank/DDBJ whole genome shotgun (WGS) entry which is preliminary data.</text>
</comment>
<evidence type="ECO:0000313" key="1">
    <source>
        <dbReference type="EMBL" id="MDC2890360.1"/>
    </source>
</evidence>
<organism evidence="1 2">
    <name type="scientific">Psychrosphaera algicola</name>
    <dbReference type="NCBI Taxonomy" id="3023714"/>
    <lineage>
        <taxon>Bacteria</taxon>
        <taxon>Pseudomonadati</taxon>
        <taxon>Pseudomonadota</taxon>
        <taxon>Gammaproteobacteria</taxon>
        <taxon>Alteromonadales</taxon>
        <taxon>Pseudoalteromonadaceae</taxon>
        <taxon>Psychrosphaera</taxon>
    </lineage>
</organism>
<evidence type="ECO:0000313" key="2">
    <source>
        <dbReference type="Proteomes" id="UP001528411"/>
    </source>
</evidence>
<evidence type="ECO:0008006" key="3">
    <source>
        <dbReference type="Google" id="ProtNLM"/>
    </source>
</evidence>
<keyword evidence="2" id="KW-1185">Reference proteome</keyword>
<proteinExistence type="predicted"/>
<reference evidence="1 2" key="1">
    <citation type="submission" date="2023-01" db="EMBL/GenBank/DDBJ databases">
        <title>Psychrosphaera sp. nov., isolated from marine algae.</title>
        <authorList>
            <person name="Bayburt H."/>
            <person name="Choi B.J."/>
            <person name="Kim J.M."/>
            <person name="Choi D.G."/>
            <person name="Jeon C.O."/>
        </authorList>
    </citation>
    <scope>NUCLEOTIDE SEQUENCE [LARGE SCALE GENOMIC DNA]</scope>
    <source>
        <strain evidence="1 2">G1-22</strain>
    </source>
</reference>
<dbReference type="RefSeq" id="WP_272181573.1">
    <property type="nucleotide sequence ID" value="NZ_JAQOMS010000002.1"/>
</dbReference>
<name>A0ABT5FGZ2_9GAMM</name>
<protein>
    <recommendedName>
        <fullName evidence="3">Antitoxin Xre/MbcA/ParS-like toxin-binding domain-containing protein</fullName>
    </recommendedName>
</protein>
<gene>
    <name evidence="1" type="ORF">PN838_18355</name>
</gene>
<dbReference type="EMBL" id="JAQOMS010000002">
    <property type="protein sequence ID" value="MDC2890360.1"/>
    <property type="molecule type" value="Genomic_DNA"/>
</dbReference>